<keyword evidence="8" id="KW-1185">Reference proteome</keyword>
<feature type="domain" description="DUF1232" evidence="6">
    <location>
        <begin position="72"/>
        <end position="107"/>
    </location>
</feature>
<evidence type="ECO:0000256" key="4">
    <source>
        <dbReference type="ARBA" id="ARBA00023136"/>
    </source>
</evidence>
<dbReference type="RefSeq" id="WP_244747830.1">
    <property type="nucleotide sequence ID" value="NZ_CP095071.1"/>
</dbReference>
<evidence type="ECO:0000313" key="7">
    <source>
        <dbReference type="EMBL" id="UOQ87381.1"/>
    </source>
</evidence>
<proteinExistence type="predicted"/>
<dbReference type="InterPro" id="IPR010652">
    <property type="entry name" value="DUF1232"/>
</dbReference>
<evidence type="ECO:0000256" key="2">
    <source>
        <dbReference type="ARBA" id="ARBA00022692"/>
    </source>
</evidence>
<dbReference type="EMBL" id="CP095071">
    <property type="protein sequence ID" value="UOQ87381.1"/>
    <property type="molecule type" value="Genomic_DNA"/>
</dbReference>
<reference evidence="7 8" key="1">
    <citation type="submission" date="2022-04" db="EMBL/GenBank/DDBJ databases">
        <title>Gracilibacillus sp. isolated from saltern.</title>
        <authorList>
            <person name="Won M."/>
            <person name="Lee C.-M."/>
            <person name="Woen H.-Y."/>
            <person name="Kwon S.-W."/>
        </authorList>
    </citation>
    <scope>NUCLEOTIDE SEQUENCE [LARGE SCALE GENOMIC DNA]</scope>
    <source>
        <strain evidence="7 8">SSPM10-3</strain>
    </source>
</reference>
<protein>
    <submittedName>
        <fullName evidence="7">YkvA family protein</fullName>
    </submittedName>
</protein>
<evidence type="ECO:0000313" key="8">
    <source>
        <dbReference type="Proteomes" id="UP000831537"/>
    </source>
</evidence>
<gene>
    <name evidence="7" type="ORF">MUN87_11035</name>
</gene>
<evidence type="ECO:0000256" key="1">
    <source>
        <dbReference type="ARBA" id="ARBA00004127"/>
    </source>
</evidence>
<keyword evidence="4 5" id="KW-0472">Membrane</keyword>
<dbReference type="Proteomes" id="UP000831537">
    <property type="component" value="Chromosome"/>
</dbReference>
<evidence type="ECO:0000256" key="5">
    <source>
        <dbReference type="SAM" id="Phobius"/>
    </source>
</evidence>
<name>A0ABY4GT41_9BACI</name>
<evidence type="ECO:0000259" key="6">
    <source>
        <dbReference type="Pfam" id="PF06803"/>
    </source>
</evidence>
<dbReference type="Pfam" id="PF06803">
    <property type="entry name" value="DUF1232"/>
    <property type="match status" value="1"/>
</dbReference>
<sequence length="136" mass="15742">MKYEHGYKRYIPKAKHYFQDKEKSKQLLKQAEIKANDKKGKLEEVWGKLQLLFEALRAWIQGEYKEIPKGSIVMILAAIIYFVTPIDIVPDFLVGLGLFDDAAVLGFVIRQVSEDLDRFKVWQESHGEEKPSVEEG</sequence>
<keyword evidence="3 5" id="KW-1133">Transmembrane helix</keyword>
<comment type="subcellular location">
    <subcellularLocation>
        <location evidence="1">Endomembrane system</location>
        <topology evidence="1">Multi-pass membrane protein</topology>
    </subcellularLocation>
</comment>
<evidence type="ECO:0000256" key="3">
    <source>
        <dbReference type="ARBA" id="ARBA00022989"/>
    </source>
</evidence>
<feature type="transmembrane region" description="Helical" evidence="5">
    <location>
        <begin position="67"/>
        <end position="86"/>
    </location>
</feature>
<accession>A0ABY4GT41</accession>
<organism evidence="7 8">
    <name type="scientific">Gracilibacillus salinarum</name>
    <dbReference type="NCBI Taxonomy" id="2932255"/>
    <lineage>
        <taxon>Bacteria</taxon>
        <taxon>Bacillati</taxon>
        <taxon>Bacillota</taxon>
        <taxon>Bacilli</taxon>
        <taxon>Bacillales</taxon>
        <taxon>Bacillaceae</taxon>
        <taxon>Gracilibacillus</taxon>
    </lineage>
</organism>
<keyword evidence="2 5" id="KW-0812">Transmembrane</keyword>